<accession>A0A6P1CHB7</accession>
<organism evidence="2 3">
    <name type="scientific">Nocardia cyriacigeorgica</name>
    <dbReference type="NCBI Taxonomy" id="135487"/>
    <lineage>
        <taxon>Bacteria</taxon>
        <taxon>Bacillati</taxon>
        <taxon>Actinomycetota</taxon>
        <taxon>Actinomycetes</taxon>
        <taxon>Mycobacteriales</taxon>
        <taxon>Nocardiaceae</taxon>
        <taxon>Nocardia</taxon>
    </lineage>
</organism>
<protein>
    <submittedName>
        <fullName evidence="2">Lipase</fullName>
    </submittedName>
</protein>
<reference evidence="2 3" key="1">
    <citation type="submission" date="2020-01" db="EMBL/GenBank/DDBJ databases">
        <title>Genetics and antimicrobial susceptibilities of Nocardia species isolated from the soil; a comparison with species isolated from humans.</title>
        <authorList>
            <person name="Carrasco G."/>
            <person name="Monzon S."/>
            <person name="Sansegundo M."/>
            <person name="Garcia E."/>
            <person name="Garrido N."/>
            <person name="Medina M.J."/>
            <person name="Villalon P."/>
            <person name="Ramirez-Arocha A.C."/>
            <person name="Jimenez P."/>
            <person name="Cuesta I."/>
            <person name="Valdezate S."/>
        </authorList>
    </citation>
    <scope>NUCLEOTIDE SEQUENCE [LARGE SCALE GENOMIC DNA]</scope>
    <source>
        <strain evidence="2 3">CNM20110626</strain>
    </source>
</reference>
<sequence>MRRSTSCRLLRSVVVASAAVLALSTVGGQAAAAPTEQDLADYIAAGR</sequence>
<keyword evidence="1" id="KW-0732">Signal</keyword>
<gene>
    <name evidence="2" type="ORF">GV791_05125</name>
</gene>
<dbReference type="EMBL" id="JAAGVB010000006">
    <property type="protein sequence ID" value="NEW31940.1"/>
    <property type="molecule type" value="Genomic_DNA"/>
</dbReference>
<feature type="signal peptide" evidence="1">
    <location>
        <begin position="1"/>
        <end position="32"/>
    </location>
</feature>
<evidence type="ECO:0000313" key="3">
    <source>
        <dbReference type="Proteomes" id="UP000471166"/>
    </source>
</evidence>
<feature type="chain" id="PRO_5026852901" evidence="1">
    <location>
        <begin position="33"/>
        <end position="47"/>
    </location>
</feature>
<dbReference type="AlphaFoldDB" id="A0A6P1CHB7"/>
<evidence type="ECO:0000313" key="2">
    <source>
        <dbReference type="EMBL" id="NEW31940.1"/>
    </source>
</evidence>
<evidence type="ECO:0000256" key="1">
    <source>
        <dbReference type="SAM" id="SignalP"/>
    </source>
</evidence>
<dbReference type="Proteomes" id="UP000471166">
    <property type="component" value="Unassembled WGS sequence"/>
</dbReference>
<name>A0A6P1CHB7_9NOCA</name>
<proteinExistence type="predicted"/>
<comment type="caution">
    <text evidence="2">The sequence shown here is derived from an EMBL/GenBank/DDBJ whole genome shotgun (WGS) entry which is preliminary data.</text>
</comment>
<feature type="non-terminal residue" evidence="2">
    <location>
        <position position="47"/>
    </location>
</feature>